<dbReference type="EMBL" id="JAGRQH010000003">
    <property type="protein sequence ID" value="MBR0559775.1"/>
    <property type="molecule type" value="Genomic_DNA"/>
</dbReference>
<keyword evidence="2" id="KW-1003">Cell membrane</keyword>
<evidence type="ECO:0000256" key="2">
    <source>
        <dbReference type="ARBA" id="ARBA00022475"/>
    </source>
</evidence>
<evidence type="ECO:0000256" key="10">
    <source>
        <dbReference type="SAM" id="Phobius"/>
    </source>
</evidence>
<keyword evidence="6" id="KW-0677">Repeat</keyword>
<keyword evidence="7 9" id="KW-0408">Iron</keyword>
<evidence type="ECO:0000256" key="5">
    <source>
        <dbReference type="ARBA" id="ARBA00022729"/>
    </source>
</evidence>
<keyword evidence="13" id="KW-1185">Reference proteome</keyword>
<accession>A0ABS5E792</accession>
<evidence type="ECO:0000259" key="11">
    <source>
        <dbReference type="PROSITE" id="PS51007"/>
    </source>
</evidence>
<keyword evidence="8 10" id="KW-0472">Membrane</keyword>
<dbReference type="InterPro" id="IPR014353">
    <property type="entry name" value="Membr-bd_ADH_cyt_c"/>
</dbReference>
<evidence type="ECO:0000256" key="3">
    <source>
        <dbReference type="ARBA" id="ARBA00022617"/>
    </source>
</evidence>
<dbReference type="PANTHER" id="PTHR35008">
    <property type="entry name" value="BLL4482 PROTEIN-RELATED"/>
    <property type="match status" value="1"/>
</dbReference>
<evidence type="ECO:0000256" key="4">
    <source>
        <dbReference type="ARBA" id="ARBA00022723"/>
    </source>
</evidence>
<dbReference type="Proteomes" id="UP000677812">
    <property type="component" value="Unassembled WGS sequence"/>
</dbReference>
<keyword evidence="5" id="KW-0732">Signal</keyword>
<feature type="domain" description="Cytochrome c" evidence="11">
    <location>
        <begin position="1"/>
        <end position="97"/>
    </location>
</feature>
<keyword evidence="10" id="KW-0812">Transmembrane</keyword>
<feature type="domain" description="Cytochrome c" evidence="11">
    <location>
        <begin position="284"/>
        <end position="377"/>
    </location>
</feature>
<proteinExistence type="predicted"/>
<comment type="caution">
    <text evidence="12">The sequence shown here is derived from an EMBL/GenBank/DDBJ whole genome shotgun (WGS) entry which is preliminary data.</text>
</comment>
<keyword evidence="3 9" id="KW-0349">Heme</keyword>
<evidence type="ECO:0000256" key="9">
    <source>
        <dbReference type="PROSITE-ProRule" id="PRU00433"/>
    </source>
</evidence>
<feature type="domain" description="Cytochrome c" evidence="11">
    <location>
        <begin position="140"/>
        <end position="249"/>
    </location>
</feature>
<dbReference type="Pfam" id="PF00034">
    <property type="entry name" value="Cytochrom_C"/>
    <property type="match status" value="2"/>
</dbReference>
<evidence type="ECO:0000256" key="1">
    <source>
        <dbReference type="ARBA" id="ARBA00004236"/>
    </source>
</evidence>
<comment type="subcellular location">
    <subcellularLocation>
        <location evidence="1">Cell membrane</location>
    </subcellularLocation>
</comment>
<evidence type="ECO:0000256" key="7">
    <source>
        <dbReference type="ARBA" id="ARBA00023004"/>
    </source>
</evidence>
<feature type="transmembrane region" description="Helical" evidence="10">
    <location>
        <begin position="407"/>
        <end position="427"/>
    </location>
</feature>
<dbReference type="Gene3D" id="1.10.760.10">
    <property type="entry name" value="Cytochrome c-like domain"/>
    <property type="match status" value="2"/>
</dbReference>
<dbReference type="PANTHER" id="PTHR35008:SF8">
    <property type="entry name" value="ALCOHOL DEHYDROGENASE CYTOCHROME C SUBUNIT"/>
    <property type="match status" value="1"/>
</dbReference>
<dbReference type="InterPro" id="IPR051459">
    <property type="entry name" value="Cytochrome_c-type_DH"/>
</dbReference>
<dbReference type="Pfam" id="PF13442">
    <property type="entry name" value="Cytochrome_CBB3"/>
    <property type="match status" value="1"/>
</dbReference>
<evidence type="ECO:0000256" key="6">
    <source>
        <dbReference type="ARBA" id="ARBA00022737"/>
    </source>
</evidence>
<sequence>MAIAADCAACHTEPKNGLPYAGGYGIASPLGKIYSTNITPSKKYGIGNYTEDQFKKVLRNGIRSDGGYLYPAMPYTSYARLTDRDIQDLYAYFMNGVLPIDKAAPLTNLPFPFNIRISMWGWDLFFANAKPFVPDPMHSVIVNRGAYLALALGHCDTCHTPRNALMAEMPSQSMGGAALSSWYAPNITSSHTAGIGDWSAHDIALYLRTGDIPGKAQAAGPMAEAIEHSFQYLSASDIDALVAYIRQIPANDHTGPINSRQQAARDSYGHISYEDSTLRGALLESINRGEVLYDGACASCHQPTGQGSKDGYYPQLFHNTATGSVEPSDLVATVLNGVDRTIGEKHYFMPGFSKGSYAEHLSDADIADVSNYVFSRFGNPDIQITEHDVTRIRCGGAKPFLAEIGPYITPTLLAAGFLLLVSFILVIRKRLLRKATLF</sequence>
<dbReference type="InterPro" id="IPR036909">
    <property type="entry name" value="Cyt_c-like_dom_sf"/>
</dbReference>
<evidence type="ECO:0000313" key="13">
    <source>
        <dbReference type="Proteomes" id="UP000677812"/>
    </source>
</evidence>
<evidence type="ECO:0000313" key="12">
    <source>
        <dbReference type="EMBL" id="MBR0559775.1"/>
    </source>
</evidence>
<organism evidence="12 13">
    <name type="scientific">Neokomagataea anthophila</name>
    <dbReference type="NCBI Taxonomy" id="2826925"/>
    <lineage>
        <taxon>Bacteria</taxon>
        <taxon>Pseudomonadati</taxon>
        <taxon>Pseudomonadota</taxon>
        <taxon>Alphaproteobacteria</taxon>
        <taxon>Acetobacterales</taxon>
        <taxon>Acetobacteraceae</taxon>
        <taxon>Neokomagataea</taxon>
    </lineage>
</organism>
<gene>
    <name evidence="12" type="ORF">KB213_06875</name>
</gene>
<dbReference type="InterPro" id="IPR009056">
    <property type="entry name" value="Cyt_c-like_dom"/>
</dbReference>
<protein>
    <submittedName>
        <fullName evidence="12">Cytochrome c</fullName>
    </submittedName>
</protein>
<reference evidence="12 13" key="1">
    <citation type="submission" date="2021-04" db="EMBL/GenBank/DDBJ databases">
        <title>The complete genome sequence of Neokomagataea sp. TBRC 2177.</title>
        <authorList>
            <person name="Charoenyingcharoen P."/>
            <person name="Yukphan P."/>
        </authorList>
    </citation>
    <scope>NUCLEOTIDE SEQUENCE [LARGE SCALE GENOMIC DNA]</scope>
    <source>
        <strain evidence="12 13">TBRC 2177</strain>
    </source>
</reference>
<dbReference type="PIRSF" id="PIRSF000018">
    <property type="entry name" value="Mb_ADH_cyt_c"/>
    <property type="match status" value="1"/>
</dbReference>
<keyword evidence="4 9" id="KW-0479">Metal-binding</keyword>
<name>A0ABS5E792_9PROT</name>
<evidence type="ECO:0000256" key="8">
    <source>
        <dbReference type="ARBA" id="ARBA00023136"/>
    </source>
</evidence>
<keyword evidence="10" id="KW-1133">Transmembrane helix</keyword>
<dbReference type="SUPFAM" id="SSF46626">
    <property type="entry name" value="Cytochrome c"/>
    <property type="match status" value="3"/>
</dbReference>
<dbReference type="PROSITE" id="PS51007">
    <property type="entry name" value="CYTC"/>
    <property type="match status" value="3"/>
</dbReference>